<dbReference type="GO" id="GO:0004497">
    <property type="term" value="F:monooxygenase activity"/>
    <property type="evidence" value="ECO:0007669"/>
    <property type="project" value="UniProtKB-KW"/>
</dbReference>
<dbReference type="InterPro" id="IPR002938">
    <property type="entry name" value="FAD-bd"/>
</dbReference>
<sequence>MRSRLDASCPANRRRPVMTADVTIVGGGPNGLLLACELRLAGVRPLLLERLHTRSAAPRANGLVGPRGKGAGIAGPVRASHRSFRACPAVALLPVQRPATGPARPARPARQPAARPPDAASAHRAGTRRARPRTRRRDPPRARTDRTAPGRRRHPRHPSPAGRLPGPHPLPGRSGRRPQHGPQTGRHRLPRHHRRQLRLPRRTRRHPRRAAGSRHRRTRSARAGHAPSPVRPQPPPWRRAHLRDDAARIGRPPPSHLRVGPAAGRRQHTDDLRRTPGQRPSRPWRRPADGHAGRHQPRLETRRPDPRLGAPRTAGHLPRRASSGQPASPHADPRPDGPDASGSRHHRGPRPAGGTARRPTQPRAHRSPPVRNRHPVRHGPRHRASTGRTVASRPPDAHHPRLETDHRTAARGPARARRPHRKLSYGQGRRRLDGPGGRHHRPVRRPLPAGLRRPRPSRRIPGVGHR</sequence>
<feature type="compositionally biased region" description="Low complexity" evidence="1">
    <location>
        <begin position="350"/>
        <end position="359"/>
    </location>
</feature>
<feature type="compositionally biased region" description="Basic residues" evidence="1">
    <location>
        <begin position="363"/>
        <end position="385"/>
    </location>
</feature>
<feature type="compositionally biased region" description="Basic residues" evidence="1">
    <location>
        <begin position="125"/>
        <end position="136"/>
    </location>
</feature>
<gene>
    <name evidence="3" type="ORF">J3S04_02030</name>
</gene>
<feature type="domain" description="FAD-binding" evidence="2">
    <location>
        <begin position="20"/>
        <end position="63"/>
    </location>
</feature>
<accession>A0ABX7RWP8</accession>
<organism evidence="3 4">
    <name type="scientific">Streptomyces griseocarneus</name>
    <dbReference type="NCBI Taxonomy" id="51201"/>
    <lineage>
        <taxon>Bacteria</taxon>
        <taxon>Bacillati</taxon>
        <taxon>Actinomycetota</taxon>
        <taxon>Actinomycetes</taxon>
        <taxon>Kitasatosporales</taxon>
        <taxon>Streptomycetaceae</taxon>
        <taxon>Streptomyces</taxon>
    </lineage>
</organism>
<feature type="compositionally biased region" description="Low complexity" evidence="1">
    <location>
        <begin position="97"/>
        <end position="124"/>
    </location>
</feature>
<proteinExistence type="predicted"/>
<protein>
    <submittedName>
        <fullName evidence="3">FAD-dependent monooxygenase</fullName>
    </submittedName>
</protein>
<dbReference type="Proteomes" id="UP000671836">
    <property type="component" value="Chromosome"/>
</dbReference>
<keyword evidence="3" id="KW-0503">Monooxygenase</keyword>
<feature type="compositionally biased region" description="Basic and acidic residues" evidence="1">
    <location>
        <begin position="286"/>
        <end position="306"/>
    </location>
</feature>
<dbReference type="Gene3D" id="3.50.50.60">
    <property type="entry name" value="FAD/NAD(P)-binding domain"/>
    <property type="match status" value="1"/>
</dbReference>
<evidence type="ECO:0000313" key="3">
    <source>
        <dbReference type="EMBL" id="QSY52222.1"/>
    </source>
</evidence>
<feature type="compositionally biased region" description="Basic residues" evidence="1">
    <location>
        <begin position="414"/>
        <end position="423"/>
    </location>
</feature>
<dbReference type="SUPFAM" id="SSF51905">
    <property type="entry name" value="FAD/NAD(P)-binding domain"/>
    <property type="match status" value="1"/>
</dbReference>
<dbReference type="Pfam" id="PF01494">
    <property type="entry name" value="FAD_binding_3"/>
    <property type="match status" value="1"/>
</dbReference>
<dbReference type="EMBL" id="CP071595">
    <property type="protein sequence ID" value="QSY52222.1"/>
    <property type="molecule type" value="Genomic_DNA"/>
</dbReference>
<keyword evidence="3" id="KW-0560">Oxidoreductase</keyword>
<reference evidence="3 4" key="1">
    <citation type="submission" date="2021-03" db="EMBL/GenBank/DDBJ databases">
        <title>Streptomyces strains.</title>
        <authorList>
            <person name="Lund M.B."/>
            <person name="Toerring T."/>
        </authorList>
    </citation>
    <scope>NUCLEOTIDE SEQUENCE [LARGE SCALE GENOMIC DNA]</scope>
    <source>
        <strain evidence="3 4">KCC S-1010</strain>
    </source>
</reference>
<evidence type="ECO:0000259" key="2">
    <source>
        <dbReference type="Pfam" id="PF01494"/>
    </source>
</evidence>
<name>A0ABX7RWP8_9ACTN</name>
<feature type="compositionally biased region" description="Basic residues" evidence="1">
    <location>
        <begin position="452"/>
        <end position="466"/>
    </location>
</feature>
<feature type="region of interest" description="Disordered" evidence="1">
    <location>
        <begin position="96"/>
        <end position="466"/>
    </location>
</feature>
<evidence type="ECO:0000256" key="1">
    <source>
        <dbReference type="SAM" id="MobiDB-lite"/>
    </source>
</evidence>
<feature type="compositionally biased region" description="Basic and acidic residues" evidence="1">
    <location>
        <begin position="395"/>
        <end position="408"/>
    </location>
</feature>
<evidence type="ECO:0000313" key="4">
    <source>
        <dbReference type="Proteomes" id="UP000671836"/>
    </source>
</evidence>
<feature type="compositionally biased region" description="Basic and acidic residues" evidence="1">
    <location>
        <begin position="137"/>
        <end position="148"/>
    </location>
</feature>
<dbReference type="InterPro" id="IPR036188">
    <property type="entry name" value="FAD/NAD-bd_sf"/>
</dbReference>
<feature type="compositionally biased region" description="Basic residues" evidence="1">
    <location>
        <begin position="174"/>
        <end position="222"/>
    </location>
</feature>
<keyword evidence="4" id="KW-1185">Reference proteome</keyword>